<dbReference type="RefSeq" id="WP_154177283.1">
    <property type="nucleotide sequence ID" value="NZ_WJXZ01000013.1"/>
</dbReference>
<dbReference type="Gene3D" id="2.30.180.10">
    <property type="entry name" value="FAS1 domain"/>
    <property type="match status" value="1"/>
</dbReference>
<feature type="signal peptide" evidence="2">
    <location>
        <begin position="1"/>
        <end position="25"/>
    </location>
</feature>
<evidence type="ECO:0000313" key="4">
    <source>
        <dbReference type="EMBL" id="MRS63924.1"/>
    </source>
</evidence>
<keyword evidence="5" id="KW-1185">Reference proteome</keyword>
<dbReference type="FunFam" id="2.30.180.10:FF:000032">
    <property type="entry name" value="Fasciclin domain-containing protein, putative"/>
    <property type="match status" value="1"/>
</dbReference>
<dbReference type="EMBL" id="WJXZ01000013">
    <property type="protein sequence ID" value="MRS63924.1"/>
    <property type="molecule type" value="Genomic_DNA"/>
</dbReference>
<dbReference type="Proteomes" id="UP000441754">
    <property type="component" value="Unassembled WGS sequence"/>
</dbReference>
<sequence>MQKKAVFSLALALGLLVGANKAALAQEVKDSTSRSNSSSSTSAQPNPLGSSTSVSTQSSTNAYGPMGSGRESRGGMKPGGSTGRDMAISAAKSSEHTVLFRALRVSGLDEQAGGKGPYTVFAPTNEAFDKLPAGTLDALLQPASKSKLVKLLSYHVVKGNLTSDQLQDGQKLKTVTGGTLTVGKQGDAITITDGQGNTANINRADLEATNGTIHSIDAVLMPAEKK</sequence>
<dbReference type="Pfam" id="PF02469">
    <property type="entry name" value="Fasciclin"/>
    <property type="match status" value="1"/>
</dbReference>
<dbReference type="PANTHER" id="PTHR10900">
    <property type="entry name" value="PERIOSTIN-RELATED"/>
    <property type="match status" value="1"/>
</dbReference>
<dbReference type="SMART" id="SM00554">
    <property type="entry name" value="FAS1"/>
    <property type="match status" value="1"/>
</dbReference>
<dbReference type="PANTHER" id="PTHR10900:SF77">
    <property type="entry name" value="FI19380P1"/>
    <property type="match status" value="1"/>
</dbReference>
<dbReference type="PROSITE" id="PS50213">
    <property type="entry name" value="FAS1"/>
    <property type="match status" value="1"/>
</dbReference>
<feature type="chain" id="PRO_5029507523" evidence="2">
    <location>
        <begin position="26"/>
        <end position="226"/>
    </location>
</feature>
<evidence type="ECO:0000256" key="2">
    <source>
        <dbReference type="SAM" id="SignalP"/>
    </source>
</evidence>
<dbReference type="SUPFAM" id="SSF82153">
    <property type="entry name" value="FAS1 domain"/>
    <property type="match status" value="1"/>
</dbReference>
<feature type="compositionally biased region" description="Low complexity" evidence="1">
    <location>
        <begin position="33"/>
        <end position="42"/>
    </location>
</feature>
<keyword evidence="2" id="KW-0732">Signal</keyword>
<protein>
    <submittedName>
        <fullName evidence="4">Fasciclin domain-containing protein</fullName>
    </submittedName>
</protein>
<dbReference type="InterPro" id="IPR036378">
    <property type="entry name" value="FAS1_dom_sf"/>
</dbReference>
<comment type="caution">
    <text evidence="4">The sequence shown here is derived from an EMBL/GenBank/DDBJ whole genome shotgun (WGS) entry which is preliminary data.</text>
</comment>
<organism evidence="4 5">
    <name type="scientific">Larkinella terrae</name>
    <dbReference type="NCBI Taxonomy" id="2025311"/>
    <lineage>
        <taxon>Bacteria</taxon>
        <taxon>Pseudomonadati</taxon>
        <taxon>Bacteroidota</taxon>
        <taxon>Cytophagia</taxon>
        <taxon>Cytophagales</taxon>
        <taxon>Spirosomataceae</taxon>
        <taxon>Larkinella</taxon>
    </lineage>
</organism>
<accession>A0A7K0EQ37</accession>
<dbReference type="OrthoDB" id="1119934at2"/>
<dbReference type="InterPro" id="IPR050904">
    <property type="entry name" value="Adhesion/Biosynth-related"/>
</dbReference>
<gene>
    <name evidence="4" type="ORF">GJJ30_21675</name>
</gene>
<reference evidence="4 5" key="1">
    <citation type="journal article" date="2018" name="Antonie Van Leeuwenhoek">
        <title>Larkinella terrae sp. nov., isolated from soil on Jeju Island, South Korea.</title>
        <authorList>
            <person name="Ten L.N."/>
            <person name="Jeon J."/>
            <person name="Park S.J."/>
            <person name="Park S."/>
            <person name="Lee S.Y."/>
            <person name="Kim M.K."/>
            <person name="Jung H.Y."/>
        </authorList>
    </citation>
    <scope>NUCLEOTIDE SEQUENCE [LARGE SCALE GENOMIC DNA]</scope>
    <source>
        <strain evidence="4 5">KCTC 52001</strain>
    </source>
</reference>
<feature type="region of interest" description="Disordered" evidence="1">
    <location>
        <begin position="28"/>
        <end position="87"/>
    </location>
</feature>
<evidence type="ECO:0000259" key="3">
    <source>
        <dbReference type="PROSITE" id="PS50213"/>
    </source>
</evidence>
<dbReference type="AlphaFoldDB" id="A0A7K0EQ37"/>
<evidence type="ECO:0000313" key="5">
    <source>
        <dbReference type="Proteomes" id="UP000441754"/>
    </source>
</evidence>
<dbReference type="InterPro" id="IPR000782">
    <property type="entry name" value="FAS1_domain"/>
</dbReference>
<feature type="domain" description="FAS1" evidence="3">
    <location>
        <begin position="83"/>
        <end position="220"/>
    </location>
</feature>
<proteinExistence type="predicted"/>
<name>A0A7K0EQ37_9BACT</name>
<feature type="compositionally biased region" description="Low complexity" evidence="1">
    <location>
        <begin position="50"/>
        <end position="60"/>
    </location>
</feature>
<evidence type="ECO:0000256" key="1">
    <source>
        <dbReference type="SAM" id="MobiDB-lite"/>
    </source>
</evidence>